<feature type="region of interest" description="Disordered" evidence="1">
    <location>
        <begin position="25"/>
        <end position="84"/>
    </location>
</feature>
<feature type="compositionally biased region" description="Acidic residues" evidence="1">
    <location>
        <begin position="51"/>
        <end position="62"/>
    </location>
</feature>
<evidence type="ECO:0000256" key="1">
    <source>
        <dbReference type="SAM" id="MobiDB-lite"/>
    </source>
</evidence>
<dbReference type="AlphaFoldDB" id="A0A061RT97"/>
<evidence type="ECO:0000313" key="2">
    <source>
        <dbReference type="EMBL" id="JAC73940.1"/>
    </source>
</evidence>
<dbReference type="EMBL" id="GBEZ01011887">
    <property type="protein sequence ID" value="JAC73940.1"/>
    <property type="molecule type" value="Transcribed_RNA"/>
</dbReference>
<name>A0A061RT97_9CHLO</name>
<sequence>PFDPYLLLRSRTYLNLRETYVKWRSGRSTANAGRDQDGEASDDTAASTIGSDEDDDDEEDIEEHGSASSSDESGEAGDGSLQQF</sequence>
<gene>
    <name evidence="2" type="ORF">TSPGSL018_27350</name>
</gene>
<organism evidence="2">
    <name type="scientific">Tetraselmis sp. GSL018</name>
    <dbReference type="NCBI Taxonomy" id="582737"/>
    <lineage>
        <taxon>Eukaryota</taxon>
        <taxon>Viridiplantae</taxon>
        <taxon>Chlorophyta</taxon>
        <taxon>core chlorophytes</taxon>
        <taxon>Chlorodendrophyceae</taxon>
        <taxon>Chlorodendrales</taxon>
        <taxon>Chlorodendraceae</taxon>
        <taxon>Tetraselmis</taxon>
    </lineage>
</organism>
<protein>
    <submittedName>
        <fullName evidence="2">Uncharacterized protein</fullName>
    </submittedName>
</protein>
<reference evidence="2" key="1">
    <citation type="submission" date="2014-05" db="EMBL/GenBank/DDBJ databases">
        <title>The transcriptome of the halophilic microalga Tetraselmis sp. GSL018 isolated from the Great Salt Lake, Utah.</title>
        <authorList>
            <person name="Jinkerson R.E."/>
            <person name="D'Adamo S."/>
            <person name="Posewitz M.C."/>
        </authorList>
    </citation>
    <scope>NUCLEOTIDE SEQUENCE</scope>
    <source>
        <strain evidence="2">GSL018</strain>
    </source>
</reference>
<feature type="non-terminal residue" evidence="2">
    <location>
        <position position="84"/>
    </location>
</feature>
<accession>A0A061RT97</accession>
<feature type="non-terminal residue" evidence="2">
    <location>
        <position position="1"/>
    </location>
</feature>
<proteinExistence type="predicted"/>